<protein>
    <submittedName>
        <fullName evidence="6">LysR family transcriptional regulator</fullName>
    </submittedName>
</protein>
<accession>A0A640UMY5</accession>
<evidence type="ECO:0000256" key="2">
    <source>
        <dbReference type="ARBA" id="ARBA00023015"/>
    </source>
</evidence>
<dbReference type="InterPro" id="IPR000847">
    <property type="entry name" value="LysR_HTH_N"/>
</dbReference>
<name>A0A640UMY5_9ACTN</name>
<dbReference type="InterPro" id="IPR036390">
    <property type="entry name" value="WH_DNA-bd_sf"/>
</dbReference>
<dbReference type="SUPFAM" id="SSF46785">
    <property type="entry name" value="Winged helix' DNA-binding domain"/>
    <property type="match status" value="1"/>
</dbReference>
<comment type="caution">
    <text evidence="6">The sequence shown here is derived from an EMBL/GenBank/DDBJ whole genome shotgun (WGS) entry which is preliminary data.</text>
</comment>
<evidence type="ECO:0000256" key="1">
    <source>
        <dbReference type="ARBA" id="ARBA00009437"/>
    </source>
</evidence>
<evidence type="ECO:0000259" key="5">
    <source>
        <dbReference type="PROSITE" id="PS50931"/>
    </source>
</evidence>
<dbReference type="Pfam" id="PF00126">
    <property type="entry name" value="HTH_1"/>
    <property type="match status" value="1"/>
</dbReference>
<sequence>MAVLGSIREVFGIDRLRALAAVAAHGSIAQAARALHMTASGVSQQLAKLEREAGHALLEPDGRSVRLTHAGRILAGHADLLLTQLAAAQGDLADLGQEVLGPLRIGGVGSAVRTLLPDALAALTADHPRLRPTVVDGESVDLMPRLIHGELDLLLIESWAGRPVPAPEGVTLRTLVSEDVHVALSERHPLSDRRTVDLADLAGTAWACCPPGTAPHEALVQALRSRGVEPDIRYLLAEHATQLALVARNLTASLVPAMSARPAPPGVRLLATRPALRREIRAAWLTRAESPPVRACVAAVEAHCRSTGEGPPAEGGAPAPAVP</sequence>
<evidence type="ECO:0000256" key="3">
    <source>
        <dbReference type="ARBA" id="ARBA00023125"/>
    </source>
</evidence>
<dbReference type="GO" id="GO:0032993">
    <property type="term" value="C:protein-DNA complex"/>
    <property type="evidence" value="ECO:0007669"/>
    <property type="project" value="TreeGrafter"/>
</dbReference>
<dbReference type="Gene3D" id="1.10.10.10">
    <property type="entry name" value="Winged helix-like DNA-binding domain superfamily/Winged helix DNA-binding domain"/>
    <property type="match status" value="1"/>
</dbReference>
<dbReference type="PANTHER" id="PTHR30346">
    <property type="entry name" value="TRANSCRIPTIONAL DUAL REGULATOR HCAR-RELATED"/>
    <property type="match status" value="1"/>
</dbReference>
<dbReference type="CDD" id="cd08423">
    <property type="entry name" value="PBP2_LTTR_like_6"/>
    <property type="match status" value="1"/>
</dbReference>
<gene>
    <name evidence="6" type="ORF">Stube_13870</name>
</gene>
<evidence type="ECO:0000313" key="6">
    <source>
        <dbReference type="EMBL" id="GFE36714.1"/>
    </source>
</evidence>
<dbReference type="SUPFAM" id="SSF53850">
    <property type="entry name" value="Periplasmic binding protein-like II"/>
    <property type="match status" value="1"/>
</dbReference>
<dbReference type="AlphaFoldDB" id="A0A640UMY5"/>
<dbReference type="InterPro" id="IPR036388">
    <property type="entry name" value="WH-like_DNA-bd_sf"/>
</dbReference>
<dbReference type="GO" id="GO:0003677">
    <property type="term" value="F:DNA binding"/>
    <property type="evidence" value="ECO:0007669"/>
    <property type="project" value="UniProtKB-KW"/>
</dbReference>
<dbReference type="EMBL" id="BLIR01000001">
    <property type="protein sequence ID" value="GFE36714.1"/>
    <property type="molecule type" value="Genomic_DNA"/>
</dbReference>
<feature type="domain" description="HTH lysR-type" evidence="5">
    <location>
        <begin position="11"/>
        <end position="68"/>
    </location>
</feature>
<dbReference type="PANTHER" id="PTHR30346:SF29">
    <property type="entry name" value="LYSR SUBSTRATE-BINDING"/>
    <property type="match status" value="1"/>
</dbReference>
<evidence type="ECO:0000313" key="7">
    <source>
        <dbReference type="Proteomes" id="UP000431826"/>
    </source>
</evidence>
<evidence type="ECO:0000256" key="4">
    <source>
        <dbReference type="ARBA" id="ARBA00023163"/>
    </source>
</evidence>
<keyword evidence="7" id="KW-1185">Reference proteome</keyword>
<dbReference type="Proteomes" id="UP000431826">
    <property type="component" value="Unassembled WGS sequence"/>
</dbReference>
<dbReference type="Pfam" id="PF03466">
    <property type="entry name" value="LysR_substrate"/>
    <property type="match status" value="1"/>
</dbReference>
<keyword evidence="4" id="KW-0804">Transcription</keyword>
<dbReference type="GO" id="GO:0003700">
    <property type="term" value="F:DNA-binding transcription factor activity"/>
    <property type="evidence" value="ECO:0007669"/>
    <property type="project" value="InterPro"/>
</dbReference>
<keyword evidence="2" id="KW-0805">Transcription regulation</keyword>
<comment type="similarity">
    <text evidence="1">Belongs to the LysR transcriptional regulatory family.</text>
</comment>
<organism evidence="6 7">
    <name type="scientific">Streptomyces tubercidicus</name>
    <dbReference type="NCBI Taxonomy" id="47759"/>
    <lineage>
        <taxon>Bacteria</taxon>
        <taxon>Bacillati</taxon>
        <taxon>Actinomycetota</taxon>
        <taxon>Actinomycetes</taxon>
        <taxon>Kitasatosporales</taxon>
        <taxon>Streptomycetaceae</taxon>
        <taxon>Streptomyces</taxon>
    </lineage>
</organism>
<reference evidence="6 7" key="1">
    <citation type="submission" date="2019-12" db="EMBL/GenBank/DDBJ databases">
        <title>Whole genome shotgun sequence of Streptomyces tubercidicus NBRC 13090.</title>
        <authorList>
            <person name="Ichikawa N."/>
            <person name="Kimura A."/>
            <person name="Kitahashi Y."/>
            <person name="Komaki H."/>
            <person name="Tamura T."/>
        </authorList>
    </citation>
    <scope>NUCLEOTIDE SEQUENCE [LARGE SCALE GENOMIC DNA]</scope>
    <source>
        <strain evidence="6 7">NBRC 13090</strain>
    </source>
</reference>
<proteinExistence type="inferred from homology"/>
<dbReference type="Gene3D" id="3.40.190.10">
    <property type="entry name" value="Periplasmic binding protein-like II"/>
    <property type="match status" value="2"/>
</dbReference>
<keyword evidence="3" id="KW-0238">DNA-binding</keyword>
<dbReference type="PROSITE" id="PS50931">
    <property type="entry name" value="HTH_LYSR"/>
    <property type="match status" value="1"/>
</dbReference>
<dbReference type="InterPro" id="IPR005119">
    <property type="entry name" value="LysR_subst-bd"/>
</dbReference>